<dbReference type="SUPFAM" id="SSF52540">
    <property type="entry name" value="P-loop containing nucleoside triphosphate hydrolases"/>
    <property type="match status" value="1"/>
</dbReference>
<feature type="repeat" description="WD" evidence="3">
    <location>
        <begin position="1239"/>
        <end position="1271"/>
    </location>
</feature>
<evidence type="ECO:0000256" key="3">
    <source>
        <dbReference type="PROSITE-ProRule" id="PRU00221"/>
    </source>
</evidence>
<evidence type="ECO:0000313" key="8">
    <source>
        <dbReference type="Proteomes" id="UP001146067"/>
    </source>
</evidence>
<keyword evidence="8" id="KW-1185">Reference proteome</keyword>
<dbReference type="Pfam" id="PF00400">
    <property type="entry name" value="WD40"/>
    <property type="match status" value="2"/>
</dbReference>
<dbReference type="InterPro" id="IPR011047">
    <property type="entry name" value="Quinoprotein_ADH-like_sf"/>
</dbReference>
<keyword evidence="2" id="KW-0677">Repeat</keyword>
<dbReference type="InterPro" id="IPR027417">
    <property type="entry name" value="P-loop_NTPase"/>
</dbReference>
<dbReference type="InterPro" id="IPR015943">
    <property type="entry name" value="WD40/YVTN_repeat-like_dom_sf"/>
</dbReference>
<dbReference type="CDD" id="cd00267">
    <property type="entry name" value="ABC_ATPase"/>
    <property type="match status" value="1"/>
</dbReference>
<dbReference type="PROSITE" id="PS00678">
    <property type="entry name" value="WD_REPEATS_1"/>
    <property type="match status" value="1"/>
</dbReference>
<feature type="compositionally biased region" description="Basic and acidic residues" evidence="4">
    <location>
        <begin position="1"/>
        <end position="13"/>
    </location>
</feature>
<gene>
    <name evidence="7" type="ORF">O1R50_05575</name>
</gene>
<name>A0A9X3SP83_9ACTN</name>
<dbReference type="Proteomes" id="UP001146067">
    <property type="component" value="Unassembled WGS sequence"/>
</dbReference>
<dbReference type="InterPro" id="IPR049052">
    <property type="entry name" value="nSTAND1"/>
</dbReference>
<dbReference type="PANTHER" id="PTHR19879:SF9">
    <property type="entry name" value="TRANSCRIPTION INITIATION FACTOR TFIID SUBUNIT 5"/>
    <property type="match status" value="1"/>
</dbReference>
<evidence type="ECO:0000256" key="1">
    <source>
        <dbReference type="ARBA" id="ARBA00022574"/>
    </source>
</evidence>
<dbReference type="Pfam" id="PF20703">
    <property type="entry name" value="nSTAND1"/>
    <property type="match status" value="1"/>
</dbReference>
<keyword evidence="5" id="KW-0472">Membrane</keyword>
<feature type="repeat" description="WD" evidence="3">
    <location>
        <begin position="1272"/>
        <end position="1312"/>
    </location>
</feature>
<protein>
    <submittedName>
        <fullName evidence="7">AAA family ATPase</fullName>
    </submittedName>
</protein>
<dbReference type="PANTHER" id="PTHR19879">
    <property type="entry name" value="TRANSCRIPTION INITIATION FACTOR TFIID"/>
    <property type="match status" value="1"/>
</dbReference>
<proteinExistence type="predicted"/>
<feature type="region of interest" description="Disordered" evidence="4">
    <location>
        <begin position="1"/>
        <end position="20"/>
    </location>
</feature>
<comment type="caution">
    <text evidence="7">The sequence shown here is derived from an EMBL/GenBank/DDBJ whole genome shotgun (WGS) entry which is preliminary data.</text>
</comment>
<dbReference type="EMBL" id="JAPZVP010000003">
    <property type="protein sequence ID" value="MDA1359082.1"/>
    <property type="molecule type" value="Genomic_DNA"/>
</dbReference>
<evidence type="ECO:0000313" key="7">
    <source>
        <dbReference type="EMBL" id="MDA1359082.1"/>
    </source>
</evidence>
<evidence type="ECO:0000259" key="6">
    <source>
        <dbReference type="Pfam" id="PF20703"/>
    </source>
</evidence>
<organism evidence="7 8">
    <name type="scientific">Glycomyces luteolus</name>
    <dbReference type="NCBI Taxonomy" id="2670330"/>
    <lineage>
        <taxon>Bacteria</taxon>
        <taxon>Bacillati</taxon>
        <taxon>Actinomycetota</taxon>
        <taxon>Actinomycetes</taxon>
        <taxon>Glycomycetales</taxon>
        <taxon>Glycomycetaceae</taxon>
        <taxon>Glycomyces</taxon>
    </lineage>
</organism>
<dbReference type="InterPro" id="IPR001680">
    <property type="entry name" value="WD40_rpt"/>
</dbReference>
<evidence type="ECO:0000256" key="5">
    <source>
        <dbReference type="SAM" id="Phobius"/>
    </source>
</evidence>
<sequence length="1435" mass="152858">MAAAHDDSEQETLHKRRAQDGIRQAVRQAGGRLAAASHPAVMTMLCAAACAPVAAAAIGVGASVSAAIAVVGGVGGTFLAQTVDKLVKRLEPASGGPGPTVEQIRAAIEAGLTDALAAEQDQARLIELGIGSLMSATDGARVALDEAIKSGNRELADLIVGSTERLEAVIAGQHGQTRAELGENTLLTQMVLSGVRQTIDLLEERTVTESVRQRSAAAWEGRNPYRGLEPFRPEHAPVYFGRDLTTASLVANVRRRFIAGEIQIVTGASGAGKSSLLQAGLMDAFAKGAFPDEGSQHWPRCVIRPSYPEPNPLANLASAIAGIAGRDPADVQRSLEERPERAEQLARAALRNRSDDASARLVLVVDQFEEVFSASTDAETRDRFVSALTAIASNQRESAGLVVLGVRGDFIERCAEIDLLGPALSHPFIVRQMRRDEMREAVTGPARAAGLNIEHALVDTILDDARGAGGPAGFGTGALPLLSEAMRRLWEAQERQTGGAATELTRAAYAESGRVADAVAKTADEVLASLDEDQKALARSLFLRLLTIDDDKVTREPRSRSKLVSLLGPEAGPVIDAFVTGRLLVTDDPVPESEEEPGDEKGDESGPTVEIAHECLFWHWAALREWIDEDRAVLARRGKLANDAKDWDANGRGSSFLYQGAKLADLEKEVEESRSANPERFPELDSLPEQFIQAGREHAERRHRLRRLAIAGLASLLALALTGAFLIYVANREVAEATQTLADRESWERSLSLAEASAEAGLTDGDLARLLAAAAWETAETNQAWAAMTDALGNPATGMLTEGHDTDFVRSADFSDDGSILVTGADDGTIAVWDTSTWRAERLDFKWETAIGELQVSPDGQSFAISAWSNDSARAEVQVLDKTGRTVALLEGGFESDATIAFAPDGAMLAASGAGRTKVWDLATEELLDTIETGAGTISQLAFAKPGDDILTTDADFVQWRLDPASNSDEASAVMAEEQIQSSPIGDAADSYIVTCGTGCLVRTAADGDDGVLPKIDVSSTASYTDDGRLRAVVDNDLNVQVDEVDTGAAYGVIRSGSIISEVAIRPDGKVVVAATQDGLQTWSLESLRGRAVLSPFGLFDDFGLSADGSRLTIAGPAAVQFWNVEETPRLEQELASGEYPAGTFTTVGADGEIAATRVEYDSAEILIWNPSTGEIIRELTDSGSTVFAMGFQDENRLATIHRADFDSHDGPAGVTVWNLESGEKEAGIEWEENPARMAMDFSPDLSQVATVDGEGGIRVWDIASGGRTTRLEGHYPDVSAVAFSPDGSSLAAATGRGIAVWDLTSPEDAPVVHLPRSVFNSVIGYTPDGTHIVVEETVDSFFDGGKILVWDIERELVVAELYTRDSMYTYAFSDDGSTLATLGLDGIDILSLDFLTQDPYDLVCERTGRGFTDAEAEQYLAELPAGARNVCADA</sequence>
<dbReference type="Gene3D" id="3.40.50.300">
    <property type="entry name" value="P-loop containing nucleotide triphosphate hydrolases"/>
    <property type="match status" value="1"/>
</dbReference>
<evidence type="ECO:0000256" key="4">
    <source>
        <dbReference type="SAM" id="MobiDB-lite"/>
    </source>
</evidence>
<keyword evidence="5" id="KW-1133">Transmembrane helix</keyword>
<feature type="transmembrane region" description="Helical" evidence="5">
    <location>
        <begin position="708"/>
        <end position="730"/>
    </location>
</feature>
<accession>A0A9X3SP83</accession>
<dbReference type="RefSeq" id="WP_270108913.1">
    <property type="nucleotide sequence ID" value="NZ_JAPZVP010000003.1"/>
</dbReference>
<dbReference type="SMART" id="SM00320">
    <property type="entry name" value="WD40"/>
    <property type="match status" value="6"/>
</dbReference>
<keyword evidence="5" id="KW-0812">Transmembrane</keyword>
<reference evidence="7" key="1">
    <citation type="submission" date="2022-12" db="EMBL/GenBank/DDBJ databases">
        <title>Gycomyces niveus sp.nov.,a novel actinomycete isolated from soil in Shouguan.</title>
        <authorList>
            <person name="Yang X."/>
        </authorList>
    </citation>
    <scope>NUCLEOTIDE SEQUENCE</scope>
    <source>
        <strain evidence="7">NEAU-A15</strain>
    </source>
</reference>
<dbReference type="PROSITE" id="PS50082">
    <property type="entry name" value="WD_REPEATS_2"/>
    <property type="match status" value="3"/>
</dbReference>
<feature type="domain" description="Novel STAND NTPase 1" evidence="6">
    <location>
        <begin position="224"/>
        <end position="653"/>
    </location>
</feature>
<evidence type="ECO:0000256" key="2">
    <source>
        <dbReference type="ARBA" id="ARBA00022737"/>
    </source>
</evidence>
<dbReference type="InterPro" id="IPR019775">
    <property type="entry name" value="WD40_repeat_CS"/>
</dbReference>
<dbReference type="PROSITE" id="PS50294">
    <property type="entry name" value="WD_REPEATS_REGION"/>
    <property type="match status" value="1"/>
</dbReference>
<dbReference type="Gene3D" id="2.130.10.10">
    <property type="entry name" value="YVTN repeat-like/Quinoprotein amine dehydrogenase"/>
    <property type="match status" value="3"/>
</dbReference>
<feature type="repeat" description="WD" evidence="3">
    <location>
        <begin position="802"/>
        <end position="843"/>
    </location>
</feature>
<dbReference type="SUPFAM" id="SSF50998">
    <property type="entry name" value="Quinoprotein alcohol dehydrogenase-like"/>
    <property type="match status" value="1"/>
</dbReference>
<feature type="transmembrane region" description="Helical" evidence="5">
    <location>
        <begin position="60"/>
        <end position="80"/>
    </location>
</feature>
<keyword evidence="1 3" id="KW-0853">WD repeat</keyword>